<evidence type="ECO:0000313" key="2">
    <source>
        <dbReference type="EMBL" id="EKP12548.1"/>
    </source>
</evidence>
<keyword evidence="3" id="KW-1185">Reference proteome</keyword>
<dbReference type="Proteomes" id="UP000002837">
    <property type="component" value="Unassembled WGS sequence"/>
</dbReference>
<protein>
    <recommendedName>
        <fullName evidence="4">Phage protein F-like protein</fullName>
    </recommendedName>
</protein>
<reference evidence="2" key="1">
    <citation type="submission" date="2012-09" db="EMBL/GenBank/DDBJ databases">
        <authorList>
            <person name="Harkins D.M."/>
            <person name="Durkin A.S."/>
            <person name="Brinkac L.M."/>
            <person name="Selengut J.D."/>
            <person name="Sanka R."/>
            <person name="DePew J."/>
            <person name="Purushe J."/>
            <person name="Picardeau M."/>
            <person name="Werts C."/>
            <person name="Goarant C."/>
            <person name="Vinetz J.M."/>
            <person name="Sutton G.G."/>
            <person name="Nelson W.C."/>
            <person name="Fouts D.E."/>
        </authorList>
    </citation>
    <scope>NUCLEOTIDE SEQUENCE [LARGE SCALE GENOMIC DNA]</scope>
    <source>
        <strain evidence="2">200801926</strain>
    </source>
</reference>
<dbReference type="EMBL" id="AKWJ02000028">
    <property type="protein sequence ID" value="EKP12548.1"/>
    <property type="molecule type" value="Genomic_DNA"/>
</dbReference>
<evidence type="ECO:0000256" key="1">
    <source>
        <dbReference type="SAM" id="MobiDB-lite"/>
    </source>
</evidence>
<evidence type="ECO:0000313" key="3">
    <source>
        <dbReference type="Proteomes" id="UP000002837"/>
    </source>
</evidence>
<proteinExistence type="predicted"/>
<sequence length="778" mass="88239">MNFFERLANYFFGTSTAMEFAAGSKNLKDFRQEVELFVQDVNPSFPLESIPLIKKLVIAFPDLSQSVKRSLTLGNSGIEWKINSDENGKKTIQADIDAFFKKHRGITNHLLRQVITTGALSAEIVPSLNLDSVAEIRLIPVEKVIFKKEIDADNIVRFVPYEKGKFGYNRLNEEQYIYEAIEREEDSPYAIPPFLSAIRWINSQFKTQENIDKTLNKWGLLGFIIAKFKRPRLLPGTDAKTYENQQKEFLQGAKQSFEKNSQSGFLATYDDTTVDHHTLTDASKTGGFEAISRYIEEQISSGADTDLFILGRSYSVTEAYAKIAGKLFLLKLGNFAYPVIQLLIRAITFDQLLKGNRFQSIDASWKKSISLDPLADAQAKLTEEQVKNQEFQLILSMVKSGAISPNDGAKLLGRDKWSNPEKLETQSGSGFTFSETVEPGSKKKLLMSKQFGQTSHVCGDLDALVELGAWTKQEKEVYASIEEGFVSHFFSSYEDRVNEALNQISKKGMSKTDAIDTIWDILEKELGQKFPDETVKVWRETISKAWDAGQDAKNPNSKTDPPKIQANKDILDFFDKGYKFDIGKQFNQKEDVNKIENAIREAVETGSTDEIIRKLQDELLGPAPKEKPGKKKEGYVPEEDPKAKLRDKLNDIVRGQILRSRNFSRTLRLEQIGIKRLEIVAVLDERTSYICKLMNGKTIEVQTCVHYVQEFLADDPTREYFWKDRRNPTEAQIRKLDIASKSGDEITAHLRNKMPPYHTGGCRTTVVASFKSETRKTA</sequence>
<feature type="region of interest" description="Disordered" evidence="1">
    <location>
        <begin position="619"/>
        <end position="641"/>
    </location>
</feature>
<dbReference type="RefSeq" id="WP_002759080.1">
    <property type="nucleotide sequence ID" value="NZ_AKWJ02000028.1"/>
</dbReference>
<name>A0ABN0HWF4_LEPBO</name>
<comment type="caution">
    <text evidence="2">The sequence shown here is derived from an EMBL/GenBank/DDBJ whole genome shotgun (WGS) entry which is preliminary data.</text>
</comment>
<feature type="compositionally biased region" description="Basic and acidic residues" evidence="1">
    <location>
        <begin position="624"/>
        <end position="641"/>
    </location>
</feature>
<gene>
    <name evidence="2" type="ORF">LEP1GSC128_3370</name>
</gene>
<evidence type="ECO:0008006" key="4">
    <source>
        <dbReference type="Google" id="ProtNLM"/>
    </source>
</evidence>
<organism evidence="2 3">
    <name type="scientific">Leptospira borgpetersenii str. 200801926</name>
    <dbReference type="NCBI Taxonomy" id="1193009"/>
    <lineage>
        <taxon>Bacteria</taxon>
        <taxon>Pseudomonadati</taxon>
        <taxon>Spirochaetota</taxon>
        <taxon>Spirochaetia</taxon>
        <taxon>Leptospirales</taxon>
        <taxon>Leptospiraceae</taxon>
        <taxon>Leptospira</taxon>
    </lineage>
</organism>
<accession>A0ABN0HWF4</accession>